<dbReference type="EMBL" id="JBHSGW010000002">
    <property type="protein sequence ID" value="MFC4738951.1"/>
    <property type="molecule type" value="Genomic_DNA"/>
</dbReference>
<dbReference type="Gene3D" id="2.180.10.10">
    <property type="entry name" value="RHS repeat-associated core"/>
    <property type="match status" value="1"/>
</dbReference>
<proteinExistence type="predicted"/>
<evidence type="ECO:0000313" key="3">
    <source>
        <dbReference type="Proteomes" id="UP001595885"/>
    </source>
</evidence>
<name>A0ABV9P1C3_9FLAO</name>
<evidence type="ECO:0000256" key="1">
    <source>
        <dbReference type="SAM" id="SignalP"/>
    </source>
</evidence>
<evidence type="ECO:0000313" key="2">
    <source>
        <dbReference type="EMBL" id="MFC4738951.1"/>
    </source>
</evidence>
<organism evidence="2 3">
    <name type="scientific">Flavobacterium ponti</name>
    <dbReference type="NCBI Taxonomy" id="665133"/>
    <lineage>
        <taxon>Bacteria</taxon>
        <taxon>Pseudomonadati</taxon>
        <taxon>Bacteroidota</taxon>
        <taxon>Flavobacteriia</taxon>
        <taxon>Flavobacteriales</taxon>
        <taxon>Flavobacteriaceae</taxon>
        <taxon>Flavobacterium</taxon>
    </lineage>
</organism>
<reference evidence="3" key="1">
    <citation type="journal article" date="2019" name="Int. J. Syst. Evol. Microbiol.">
        <title>The Global Catalogue of Microorganisms (GCM) 10K type strain sequencing project: providing services to taxonomists for standard genome sequencing and annotation.</title>
        <authorList>
            <consortium name="The Broad Institute Genomics Platform"/>
            <consortium name="The Broad Institute Genome Sequencing Center for Infectious Disease"/>
            <person name="Wu L."/>
            <person name="Ma J."/>
        </authorList>
    </citation>
    <scope>NUCLEOTIDE SEQUENCE [LARGE SCALE GENOMIC DNA]</scope>
    <source>
        <strain evidence="3">CCUG 50349</strain>
    </source>
</reference>
<feature type="signal peptide" evidence="1">
    <location>
        <begin position="1"/>
        <end position="18"/>
    </location>
</feature>
<evidence type="ECO:0008006" key="4">
    <source>
        <dbReference type="Google" id="ProtNLM"/>
    </source>
</evidence>
<keyword evidence="1" id="KW-0732">Signal</keyword>
<sequence>MKKYICLIIYFFSLVSFAQKPEVNYKDLVFTQKIKKVESYTYSLEDKFVTDKSSDVYEFDEKGNIINHAYFVYGKYASETFENSTYENELLVKREILVKNRPNFNAIITYKYDKNKNLIQKKYKSSQYENDFIFSYDSNNKLAEIKGIYAKNHSVEKFYYKDGKLFKSINQYFDKDAVLSETISLYIDEKKVMECNSKNEYLIAYLNEETENWVLKMNYPNPIENINGIESEIKYDGLTIKQLKENLLNERNQSFRLVEAKEMLQLNDKNDWIIKAGTYYRYKQQENYYTFRKITYADGTTSGSVDFDIFKVNELKAKLNE</sequence>
<keyword evidence="3" id="KW-1185">Reference proteome</keyword>
<gene>
    <name evidence="2" type="ORF">ACFO3U_02990</name>
</gene>
<dbReference type="RefSeq" id="WP_379738252.1">
    <property type="nucleotide sequence ID" value="NZ_JBHSGW010000002.1"/>
</dbReference>
<protein>
    <recommendedName>
        <fullName evidence="4">YARHG domain-containing protein</fullName>
    </recommendedName>
</protein>
<feature type="chain" id="PRO_5047500424" description="YARHG domain-containing protein" evidence="1">
    <location>
        <begin position="19"/>
        <end position="321"/>
    </location>
</feature>
<dbReference type="Proteomes" id="UP001595885">
    <property type="component" value="Unassembled WGS sequence"/>
</dbReference>
<accession>A0ABV9P1C3</accession>
<comment type="caution">
    <text evidence="2">The sequence shown here is derived from an EMBL/GenBank/DDBJ whole genome shotgun (WGS) entry which is preliminary data.</text>
</comment>